<dbReference type="AlphaFoldDB" id="A0A448YQA4"/>
<dbReference type="Gene3D" id="1.10.510.10">
    <property type="entry name" value="Transferase(Phosphotransferase) domain 1"/>
    <property type="match status" value="1"/>
</dbReference>
<feature type="compositionally biased region" description="Polar residues" evidence="2">
    <location>
        <begin position="90"/>
        <end position="111"/>
    </location>
</feature>
<dbReference type="STRING" id="13370.A0A448YQA4"/>
<feature type="compositionally biased region" description="Basic and acidic residues" evidence="2">
    <location>
        <begin position="539"/>
        <end position="548"/>
    </location>
</feature>
<dbReference type="GO" id="GO:0005737">
    <property type="term" value="C:cytoplasm"/>
    <property type="evidence" value="ECO:0007669"/>
    <property type="project" value="TreeGrafter"/>
</dbReference>
<keyword evidence="5" id="KW-1185">Reference proteome</keyword>
<feature type="compositionally biased region" description="Low complexity" evidence="2">
    <location>
        <begin position="493"/>
        <end position="508"/>
    </location>
</feature>
<feature type="region of interest" description="Disordered" evidence="2">
    <location>
        <begin position="1"/>
        <end position="116"/>
    </location>
</feature>
<keyword evidence="1" id="KW-0547">Nucleotide-binding</keyword>
<sequence length="727" mass="80577">MTSTSPVQPSDSPSTAPTTSKPSASSSPTASKRLPLAADTQIVPQLSHDAALRSQSSTPQPSAATLQNSTSQPPYRQPFRPSGQPMVPGIQTNQVTPNFYPNFQNPYTGSSQQYQQVQPLPQQPYTPQPGFQPSIPKLERLAPGTVLAVGRHHATIVRYLSEGGFAHIYVVSIDPIENGSDIACLKRVIVPTKEGLNQLRAEVEVMQRLSYSENVVRYFDSNAARIPGPTHCYEVLVLMELCPNKSLLDYMNSRLATKLTEPEILHIMLDISKAVYAMHSLRLIHRDIKIENVLIDGDYRFKLCDFGSACQILPVPSGPREFRTLQNELIHQTTPQYRSPEVIDLYRGYPIDEKMDIWALGVFLYKLCYYTTPFETVGELGILHSAYAFPANPTFSSELKRLISLMLQENPDFRPNIYQVLVQVSKMMHVEVKLEDFYGKGEYKENGEEGISAIEPFTASKVPVYSPFKRPPRDFGEIQADQMQKLKDNGGAQTVPQTPQVTVTQPPQSTIRQTPQPAAPIANVAPQMSNSVASFNRPLPERKEEDTKTNVTQDVLPKDLTAASSSKLDVPKTNAAAPLSQQNTSTSTASLVDNVEERFPDIEKRFPDITVSSGGATYSNSHSDLSIRLTEPETDPKKRWSSNNPFPVLNSEQSSFESVEKERTGQRDEMDLIDLSNESSPAPSVPGILDLPESTSRLSLNSRKSRNNPFDLDGGRKGKADSEGQVR</sequence>
<dbReference type="Proteomes" id="UP000290900">
    <property type="component" value="Unassembled WGS sequence"/>
</dbReference>
<dbReference type="SMART" id="SM00220">
    <property type="entry name" value="S_TKc"/>
    <property type="match status" value="1"/>
</dbReference>
<feature type="compositionally biased region" description="Basic and acidic residues" evidence="2">
    <location>
        <begin position="658"/>
        <end position="670"/>
    </location>
</feature>
<feature type="compositionally biased region" description="Low complexity" evidence="2">
    <location>
        <begin position="9"/>
        <end position="31"/>
    </location>
</feature>
<evidence type="ECO:0000259" key="3">
    <source>
        <dbReference type="PROSITE" id="PS50011"/>
    </source>
</evidence>
<name>A0A448YQA4_BRENA</name>
<dbReference type="InParanoid" id="A0A448YQA4"/>
<dbReference type="EMBL" id="CAACVR010000034">
    <property type="protein sequence ID" value="VEU23093.1"/>
    <property type="molecule type" value="Genomic_DNA"/>
</dbReference>
<feature type="compositionally biased region" description="Polar residues" evidence="2">
    <location>
        <begin position="53"/>
        <end position="74"/>
    </location>
</feature>
<dbReference type="PANTHER" id="PTHR22967">
    <property type="entry name" value="SERINE/THREONINE PROTEIN KINASE"/>
    <property type="match status" value="1"/>
</dbReference>
<dbReference type="OrthoDB" id="2018507at2759"/>
<dbReference type="GO" id="GO:0005524">
    <property type="term" value="F:ATP binding"/>
    <property type="evidence" value="ECO:0007669"/>
    <property type="project" value="InterPro"/>
</dbReference>
<feature type="region of interest" description="Disordered" evidence="2">
    <location>
        <begin position="612"/>
        <end position="727"/>
    </location>
</feature>
<dbReference type="InterPro" id="IPR011009">
    <property type="entry name" value="Kinase-like_dom_sf"/>
</dbReference>
<dbReference type="PROSITE" id="PS00108">
    <property type="entry name" value="PROTEIN_KINASE_ST"/>
    <property type="match status" value="1"/>
</dbReference>
<dbReference type="SUPFAM" id="SSF56112">
    <property type="entry name" value="Protein kinase-like (PK-like)"/>
    <property type="match status" value="1"/>
</dbReference>
<dbReference type="Pfam" id="PF00069">
    <property type="entry name" value="Pkinase"/>
    <property type="match status" value="1"/>
</dbReference>
<feature type="compositionally biased region" description="Polar residues" evidence="2">
    <location>
        <begin position="612"/>
        <end position="624"/>
    </location>
</feature>
<dbReference type="GO" id="GO:0000147">
    <property type="term" value="P:actin cortical patch assembly"/>
    <property type="evidence" value="ECO:0007669"/>
    <property type="project" value="TreeGrafter"/>
</dbReference>
<dbReference type="GO" id="GO:0007015">
    <property type="term" value="P:actin filament organization"/>
    <property type="evidence" value="ECO:0007669"/>
    <property type="project" value="TreeGrafter"/>
</dbReference>
<evidence type="ECO:0000313" key="5">
    <source>
        <dbReference type="Proteomes" id="UP000290900"/>
    </source>
</evidence>
<protein>
    <submittedName>
        <fullName evidence="4">DEKNAAC104163</fullName>
    </submittedName>
</protein>
<evidence type="ECO:0000256" key="1">
    <source>
        <dbReference type="ARBA" id="ARBA00022741"/>
    </source>
</evidence>
<dbReference type="GO" id="GO:0004674">
    <property type="term" value="F:protein serine/threonine kinase activity"/>
    <property type="evidence" value="ECO:0007669"/>
    <property type="project" value="TreeGrafter"/>
</dbReference>
<dbReference type="InterPro" id="IPR008271">
    <property type="entry name" value="Ser/Thr_kinase_AS"/>
</dbReference>
<reference evidence="4 5" key="1">
    <citation type="submission" date="2018-12" db="EMBL/GenBank/DDBJ databases">
        <authorList>
            <person name="Tiukova I."/>
            <person name="Dainat J."/>
        </authorList>
    </citation>
    <scope>NUCLEOTIDE SEQUENCE [LARGE SCALE GENOMIC DNA]</scope>
</reference>
<organism evidence="4 5">
    <name type="scientific">Brettanomyces naardenensis</name>
    <name type="common">Yeast</name>
    <dbReference type="NCBI Taxonomy" id="13370"/>
    <lineage>
        <taxon>Eukaryota</taxon>
        <taxon>Fungi</taxon>
        <taxon>Dikarya</taxon>
        <taxon>Ascomycota</taxon>
        <taxon>Saccharomycotina</taxon>
        <taxon>Pichiomycetes</taxon>
        <taxon>Pichiales</taxon>
        <taxon>Pichiaceae</taxon>
        <taxon>Brettanomyces</taxon>
    </lineage>
</organism>
<evidence type="ECO:0000313" key="4">
    <source>
        <dbReference type="EMBL" id="VEU23093.1"/>
    </source>
</evidence>
<feature type="compositionally biased region" description="Polar residues" evidence="2">
    <location>
        <begin position="641"/>
        <end position="657"/>
    </location>
</feature>
<gene>
    <name evidence="4" type="ORF">BRENAR_LOCUS3824</name>
</gene>
<dbReference type="InterPro" id="IPR000719">
    <property type="entry name" value="Prot_kinase_dom"/>
</dbReference>
<feature type="region of interest" description="Disordered" evidence="2">
    <location>
        <begin position="489"/>
        <end position="516"/>
    </location>
</feature>
<feature type="domain" description="Protein kinase" evidence="3">
    <location>
        <begin position="154"/>
        <end position="432"/>
    </location>
</feature>
<feature type="region of interest" description="Disordered" evidence="2">
    <location>
        <begin position="534"/>
        <end position="569"/>
    </location>
</feature>
<proteinExistence type="predicted"/>
<dbReference type="PANTHER" id="PTHR22967:SF65">
    <property type="entry name" value="SERINE_THREONINE-PROTEIN KINASE AKL1"/>
    <property type="match status" value="1"/>
</dbReference>
<evidence type="ECO:0000256" key="2">
    <source>
        <dbReference type="SAM" id="MobiDB-lite"/>
    </source>
</evidence>
<dbReference type="PROSITE" id="PS50011">
    <property type="entry name" value="PROTEIN_KINASE_DOM"/>
    <property type="match status" value="1"/>
</dbReference>
<feature type="compositionally biased region" description="Basic and acidic residues" evidence="2">
    <location>
        <begin position="713"/>
        <end position="727"/>
    </location>
</feature>
<accession>A0A448YQA4</accession>